<gene>
    <name evidence="1" type="ORF">GLW07_17855</name>
</gene>
<dbReference type="AlphaFoldDB" id="A0A845F3H9"/>
<sequence>MDTIKPLGSFYGVDDEGCLVNDTSWEKIDRNYRNAINRAVEILTLAIPISSIYLRGSVPKGNGIEGISDLDFIVLTDQDNEQAAELLNEKLTDEFPWVSGCEVSFFSHQKLEKLTRFSIIPFMLKTSSLCVYGNDVTNDIPNFKPDRALANDHLIQLPKHINQAKKELIGNEDAEDIADCCKWIMKIIIRSGLALVMEQKPMYTRDLYPAYTLFSAFYSQKEQDMKQALTYAIVPSHSADDVIRFLNGFGEWMIQESNQWLDQYNLNRVPHMLIT</sequence>
<dbReference type="EMBL" id="WMEY01000006">
    <property type="protein sequence ID" value="MYL65225.1"/>
    <property type="molecule type" value="Genomic_DNA"/>
</dbReference>
<accession>A0A845F3H9</accession>
<dbReference type="Proteomes" id="UP000447833">
    <property type="component" value="Unassembled WGS sequence"/>
</dbReference>
<organism evidence="1 2">
    <name type="scientific">Guptibacillus hwajinpoensis</name>
    <dbReference type="NCBI Taxonomy" id="208199"/>
    <lineage>
        <taxon>Bacteria</taxon>
        <taxon>Bacillati</taxon>
        <taxon>Bacillota</taxon>
        <taxon>Bacilli</taxon>
        <taxon>Bacillales</taxon>
        <taxon>Guptibacillaceae</taxon>
        <taxon>Guptibacillus</taxon>
    </lineage>
</organism>
<keyword evidence="1" id="KW-0808">Transferase</keyword>
<proteinExistence type="predicted"/>
<dbReference type="GO" id="GO:0016740">
    <property type="term" value="F:transferase activity"/>
    <property type="evidence" value="ECO:0007669"/>
    <property type="project" value="UniProtKB-KW"/>
</dbReference>
<comment type="caution">
    <text evidence="1">The sequence shown here is derived from an EMBL/GenBank/DDBJ whole genome shotgun (WGS) entry which is preliminary data.</text>
</comment>
<reference evidence="1 2" key="1">
    <citation type="submission" date="2019-11" db="EMBL/GenBank/DDBJ databases">
        <title>Genome sequences of 17 halophilic strains isolated from different environments.</title>
        <authorList>
            <person name="Furrow R.E."/>
        </authorList>
    </citation>
    <scope>NUCLEOTIDE SEQUENCE [LARGE SCALE GENOMIC DNA]</scope>
    <source>
        <strain evidence="1 2">22506_14_FS</strain>
    </source>
</reference>
<evidence type="ECO:0000313" key="1">
    <source>
        <dbReference type="EMBL" id="MYL65225.1"/>
    </source>
</evidence>
<dbReference type="RefSeq" id="WP_160920601.1">
    <property type="nucleotide sequence ID" value="NZ_WMEY01000006.1"/>
</dbReference>
<protein>
    <submittedName>
        <fullName evidence="1">Nucleotidyltransferase</fullName>
    </submittedName>
</protein>
<dbReference type="InterPro" id="IPR043519">
    <property type="entry name" value="NT_sf"/>
</dbReference>
<name>A0A845F3H9_9BACL</name>
<dbReference type="SUPFAM" id="SSF81301">
    <property type="entry name" value="Nucleotidyltransferase"/>
    <property type="match status" value="1"/>
</dbReference>
<evidence type="ECO:0000313" key="2">
    <source>
        <dbReference type="Proteomes" id="UP000447833"/>
    </source>
</evidence>